<dbReference type="Pfam" id="PF22486">
    <property type="entry name" value="MATH_2"/>
    <property type="match status" value="1"/>
</dbReference>
<dbReference type="InterPro" id="IPR011333">
    <property type="entry name" value="SKP1/BTB/POZ_sf"/>
</dbReference>
<evidence type="ECO:0008006" key="6">
    <source>
        <dbReference type="Google" id="ProtNLM"/>
    </source>
</evidence>
<reference evidence="5" key="1">
    <citation type="submission" date="2010-08" db="EMBL/GenBank/DDBJ databases">
        <authorList>
            <consortium name="Caenorhabditis japonica Sequencing Consortium"/>
            <person name="Wilson R.K."/>
        </authorList>
    </citation>
    <scope>NUCLEOTIDE SEQUENCE [LARGE SCALE GENOMIC DNA]</scope>
    <source>
        <strain evidence="5">DF5081</strain>
    </source>
</reference>
<sequence length="413" mass="46866">MSASRNSWPSIDLSRNLSSRADDLPPQPRRLEVVSKQATRVTALSTKLEWKIEQFEKLMKLVKNGSNLISRMFSVPEAPTVCWELHVYPNGKREEDMNNVSFFLRQVGLARGEEPIMTEFQIYALDANNQRVSVCRDTKDFTNQQGRGKFQVTRDKMTGALRSDGTLFLICEVEYFPPGSKISVEPVEEDIGMEEPEDLPEVTVRANNRSMLEDELFTDCVIHVGSKYIKAHRCILGQNSPVFKSMFSSENMIEAQKGEIHIEDAKFDSVRAMVEFMYTGATDQLESQGNIDEILAIADKYEVLMLKDQCERLIAQTINLKNVTQIAMFSDTYTAEYLKSAVIRFLMTHHRTVIKTQDWMNMKKGRHELANELLEAVLTTDQDDDDGASGSGTASTSRSSPPPARKRLRRSAR</sequence>
<protein>
    <recommendedName>
        <fullName evidence="6">BTB domain-containing protein</fullName>
    </recommendedName>
</protein>
<dbReference type="OMA" id="TLFLICE"/>
<dbReference type="PROSITE" id="PS50097">
    <property type="entry name" value="BTB"/>
    <property type="match status" value="1"/>
</dbReference>
<feature type="domain" description="MATH" evidence="3">
    <location>
        <begin position="45"/>
        <end position="173"/>
    </location>
</feature>
<organism evidence="4 5">
    <name type="scientific">Caenorhabditis japonica</name>
    <dbReference type="NCBI Taxonomy" id="281687"/>
    <lineage>
        <taxon>Eukaryota</taxon>
        <taxon>Metazoa</taxon>
        <taxon>Ecdysozoa</taxon>
        <taxon>Nematoda</taxon>
        <taxon>Chromadorea</taxon>
        <taxon>Rhabditida</taxon>
        <taxon>Rhabditina</taxon>
        <taxon>Rhabditomorpha</taxon>
        <taxon>Rhabditoidea</taxon>
        <taxon>Rhabditidae</taxon>
        <taxon>Peloderinae</taxon>
        <taxon>Caenorhabditis</taxon>
    </lineage>
</organism>
<dbReference type="Gene3D" id="2.60.210.10">
    <property type="entry name" value="Apoptosis, Tumor Necrosis Factor Receptor Associated Protein 2, Chain A"/>
    <property type="match status" value="1"/>
</dbReference>
<dbReference type="InterPro" id="IPR000210">
    <property type="entry name" value="BTB/POZ_dom"/>
</dbReference>
<dbReference type="PROSITE" id="PS50144">
    <property type="entry name" value="MATH"/>
    <property type="match status" value="1"/>
</dbReference>
<proteinExistence type="predicted"/>
<evidence type="ECO:0000259" key="3">
    <source>
        <dbReference type="PROSITE" id="PS50144"/>
    </source>
</evidence>
<feature type="domain" description="BTB" evidence="2">
    <location>
        <begin position="218"/>
        <end position="286"/>
    </location>
</feature>
<dbReference type="InterPro" id="IPR002083">
    <property type="entry name" value="MATH/TRAF_dom"/>
</dbReference>
<evidence type="ECO:0000313" key="5">
    <source>
        <dbReference type="Proteomes" id="UP000005237"/>
    </source>
</evidence>
<dbReference type="GO" id="GO:0030163">
    <property type="term" value="P:protein catabolic process"/>
    <property type="evidence" value="ECO:0007669"/>
    <property type="project" value="UniProtKB-ARBA"/>
</dbReference>
<reference evidence="4" key="2">
    <citation type="submission" date="2022-06" db="UniProtKB">
        <authorList>
            <consortium name="EnsemblMetazoa"/>
        </authorList>
    </citation>
    <scope>IDENTIFICATION</scope>
    <source>
        <strain evidence="4">DF5081</strain>
    </source>
</reference>
<evidence type="ECO:0000313" key="4">
    <source>
        <dbReference type="EnsemblMetazoa" id="CJA18140.1"/>
    </source>
</evidence>
<dbReference type="CDD" id="cd18186">
    <property type="entry name" value="BTB_POZ_ZBTB_KLHL-like"/>
    <property type="match status" value="1"/>
</dbReference>
<dbReference type="AlphaFoldDB" id="A0A8R1I699"/>
<name>A0A8R1I699_CAEJA</name>
<dbReference type="Proteomes" id="UP000005237">
    <property type="component" value="Unassembled WGS sequence"/>
</dbReference>
<feature type="compositionally biased region" description="Basic residues" evidence="1">
    <location>
        <begin position="404"/>
        <end position="413"/>
    </location>
</feature>
<evidence type="ECO:0000256" key="1">
    <source>
        <dbReference type="SAM" id="MobiDB-lite"/>
    </source>
</evidence>
<feature type="region of interest" description="Disordered" evidence="1">
    <location>
        <begin position="380"/>
        <end position="413"/>
    </location>
</feature>
<dbReference type="InterPro" id="IPR008974">
    <property type="entry name" value="TRAF-like"/>
</dbReference>
<dbReference type="PANTHER" id="PTHR24413">
    <property type="entry name" value="SPECKLE-TYPE POZ PROTEIN"/>
    <property type="match status" value="1"/>
</dbReference>
<dbReference type="EnsemblMetazoa" id="CJA18140.1">
    <property type="protein sequence ID" value="CJA18140.1"/>
    <property type="gene ID" value="WBGene00137344"/>
</dbReference>
<dbReference type="Gene3D" id="1.25.40.420">
    <property type="match status" value="1"/>
</dbReference>
<dbReference type="Gene3D" id="3.30.710.10">
    <property type="entry name" value="Potassium Channel Kv1.1, Chain A"/>
    <property type="match status" value="1"/>
</dbReference>
<dbReference type="Pfam" id="PF00651">
    <property type="entry name" value="BTB"/>
    <property type="match status" value="1"/>
</dbReference>
<dbReference type="CDD" id="cd00121">
    <property type="entry name" value="MATH"/>
    <property type="match status" value="1"/>
</dbReference>
<dbReference type="SUPFAM" id="SSF49599">
    <property type="entry name" value="TRAF domain-like"/>
    <property type="match status" value="1"/>
</dbReference>
<dbReference type="SUPFAM" id="SSF54695">
    <property type="entry name" value="POZ domain"/>
    <property type="match status" value="1"/>
</dbReference>
<dbReference type="SMART" id="SM00061">
    <property type="entry name" value="MATH"/>
    <property type="match status" value="1"/>
</dbReference>
<keyword evidence="5" id="KW-1185">Reference proteome</keyword>
<dbReference type="SMART" id="SM00225">
    <property type="entry name" value="BTB"/>
    <property type="match status" value="1"/>
</dbReference>
<evidence type="ECO:0000259" key="2">
    <source>
        <dbReference type="PROSITE" id="PS50097"/>
    </source>
</evidence>
<accession>A0A8R1I699</accession>